<keyword evidence="2" id="KW-1185">Reference proteome</keyword>
<protein>
    <submittedName>
        <fullName evidence="1">Uncharacterized protein</fullName>
    </submittedName>
</protein>
<reference evidence="1 2" key="1">
    <citation type="submission" date="2023-02" db="EMBL/GenBank/DDBJ databases">
        <title>LHISI_Scaffold_Assembly.</title>
        <authorList>
            <person name="Stuart O.P."/>
            <person name="Cleave R."/>
            <person name="Magrath M.J.L."/>
            <person name="Mikheyev A.S."/>
        </authorList>
    </citation>
    <scope>NUCLEOTIDE SEQUENCE [LARGE SCALE GENOMIC DNA]</scope>
    <source>
        <strain evidence="1">Daus_M_001</strain>
        <tissue evidence="1">Leg muscle</tissue>
    </source>
</reference>
<name>A0ABQ9IME6_9NEOP</name>
<sequence length="229" mass="26277">MKLVMTLVILRNQMDIYQIVITIQILKLAVAKLKIQIKILAMNVNLDCQEKNGEYVEQQSHQQSDQISEDSKVKSYYGKNWFKWCSKPAVKNVRTPKHNIISHSSGLKGPAKSLHDTAAPLDATLQAKYSRENKPELADLDCEFDALSGVLYYWSVFKSNHEDLESLFATDGTGREIFRCVTPVERLLVLLACFRFDNPEDREQRKQNDPSTTISWIFNELVKKNSHLS</sequence>
<evidence type="ECO:0000313" key="1">
    <source>
        <dbReference type="EMBL" id="KAJ8897824.1"/>
    </source>
</evidence>
<proteinExistence type="predicted"/>
<evidence type="ECO:0000313" key="2">
    <source>
        <dbReference type="Proteomes" id="UP001159363"/>
    </source>
</evidence>
<organism evidence="1 2">
    <name type="scientific">Dryococelus australis</name>
    <dbReference type="NCBI Taxonomy" id="614101"/>
    <lineage>
        <taxon>Eukaryota</taxon>
        <taxon>Metazoa</taxon>
        <taxon>Ecdysozoa</taxon>
        <taxon>Arthropoda</taxon>
        <taxon>Hexapoda</taxon>
        <taxon>Insecta</taxon>
        <taxon>Pterygota</taxon>
        <taxon>Neoptera</taxon>
        <taxon>Polyneoptera</taxon>
        <taxon>Phasmatodea</taxon>
        <taxon>Verophasmatodea</taxon>
        <taxon>Anareolatae</taxon>
        <taxon>Phasmatidae</taxon>
        <taxon>Eurycanthinae</taxon>
        <taxon>Dryococelus</taxon>
    </lineage>
</organism>
<dbReference type="EMBL" id="JARBHB010000001">
    <property type="protein sequence ID" value="KAJ8897824.1"/>
    <property type="molecule type" value="Genomic_DNA"/>
</dbReference>
<gene>
    <name evidence="1" type="ORF">PR048_003177</name>
</gene>
<accession>A0ABQ9IME6</accession>
<dbReference type="Proteomes" id="UP001159363">
    <property type="component" value="Chromosome 1"/>
</dbReference>
<comment type="caution">
    <text evidence="1">The sequence shown here is derived from an EMBL/GenBank/DDBJ whole genome shotgun (WGS) entry which is preliminary data.</text>
</comment>